<name>T1DSJ4_9PORP</name>
<sequence>MWCHTYHTLLWLTWRINNLPPPATEDTTCNAFLVHRYRLKIKPIKNTLHSQRAKAS</sequence>
<protein>
    <submittedName>
        <fullName evidence="1">Uncharacterized protein</fullName>
    </submittedName>
</protein>
<evidence type="ECO:0000313" key="1">
    <source>
        <dbReference type="EMBL" id="GAD05294.1"/>
    </source>
</evidence>
<dbReference type="AlphaFoldDB" id="T1DSJ4"/>
<reference evidence="1 2" key="2">
    <citation type="journal article" date="2013" name="Genome Announc.">
        <title>Draft Genome Sequences of Porphyromonas crevioricanis JCM 15906T and Porphyromonas cansulci JCM 13913T Isolated from a Canine Oral Cavity.</title>
        <authorList>
            <person name="Sakamoto M."/>
            <person name="Tanaka N."/>
            <person name="Shiwa Y."/>
            <person name="Yoshikawa H."/>
            <person name="Ohkuma M."/>
        </authorList>
    </citation>
    <scope>NUCLEOTIDE SEQUENCE [LARGE SCALE GENOMIC DNA]</scope>
    <source>
        <strain evidence="1 2">JCM 15906</strain>
    </source>
</reference>
<reference evidence="2" key="1">
    <citation type="journal article" date="2013" name="Genome">
        <title>Draft Genome Sequences of Porphyromonas crevioricanis JCM 15906T and Porphyromonas cansulci JCM 13913T Isolated from a Canine Oral Cavity.</title>
        <authorList>
            <person name="Sakamoto M."/>
            <person name="Tanaka N."/>
            <person name="Shiwa Y."/>
            <person name="Yoshikawa H."/>
            <person name="Ohkuma M."/>
        </authorList>
    </citation>
    <scope>NUCLEOTIDE SEQUENCE [LARGE SCALE GENOMIC DNA]</scope>
    <source>
        <strain evidence="2">JCM 15906</strain>
    </source>
</reference>
<accession>T1DSJ4</accession>
<gene>
    <name evidence="1" type="ORF">PORCRE_994</name>
</gene>
<dbReference type="EMBL" id="BAOU01000024">
    <property type="protein sequence ID" value="GAD05294.1"/>
    <property type="molecule type" value="Genomic_DNA"/>
</dbReference>
<organism evidence="1 2">
    <name type="scientific">Porphyromonas crevioricanis JCM 15906</name>
    <dbReference type="NCBI Taxonomy" id="1305617"/>
    <lineage>
        <taxon>Bacteria</taxon>
        <taxon>Pseudomonadati</taxon>
        <taxon>Bacteroidota</taxon>
        <taxon>Bacteroidia</taxon>
        <taxon>Bacteroidales</taxon>
        <taxon>Porphyromonadaceae</taxon>
        <taxon>Porphyromonas</taxon>
    </lineage>
</organism>
<comment type="caution">
    <text evidence="1">The sequence shown here is derived from an EMBL/GenBank/DDBJ whole genome shotgun (WGS) entry which is preliminary data.</text>
</comment>
<evidence type="ECO:0000313" key="2">
    <source>
        <dbReference type="Proteomes" id="UP000018031"/>
    </source>
</evidence>
<proteinExistence type="predicted"/>
<dbReference type="Proteomes" id="UP000018031">
    <property type="component" value="Unassembled WGS sequence"/>
</dbReference>